<dbReference type="PIRSF" id="PIRSF006603">
    <property type="entry name" value="DinF"/>
    <property type="match status" value="1"/>
</dbReference>
<proteinExistence type="inferred from homology"/>
<dbReference type="CDD" id="cd13134">
    <property type="entry name" value="MATE_like_8"/>
    <property type="match status" value="1"/>
</dbReference>
<feature type="transmembrane region" description="Helical" evidence="8">
    <location>
        <begin position="414"/>
        <end position="436"/>
    </location>
</feature>
<organism evidence="9 10">
    <name type="scientific">Halalkalibacter hemicellulosilyticusJCM 9152</name>
    <dbReference type="NCBI Taxonomy" id="1236971"/>
    <lineage>
        <taxon>Bacteria</taxon>
        <taxon>Bacillati</taxon>
        <taxon>Bacillota</taxon>
        <taxon>Bacilli</taxon>
        <taxon>Bacillales</taxon>
        <taxon>Bacillaceae</taxon>
        <taxon>Halalkalibacter</taxon>
    </lineage>
</organism>
<comment type="similarity">
    <text evidence="2">Belongs to the multi antimicrobial extrusion (MATE) (TC 2.A.66.1) family.</text>
</comment>
<dbReference type="InterPro" id="IPR002528">
    <property type="entry name" value="MATE_fam"/>
</dbReference>
<feature type="transmembrane region" description="Helical" evidence="8">
    <location>
        <begin position="12"/>
        <end position="32"/>
    </location>
</feature>
<dbReference type="InterPro" id="IPR048279">
    <property type="entry name" value="MdtK-like"/>
</dbReference>
<feature type="transmembrane region" description="Helical" evidence="8">
    <location>
        <begin position="259"/>
        <end position="278"/>
    </location>
</feature>
<keyword evidence="10" id="KW-1185">Reference proteome</keyword>
<dbReference type="GO" id="GO:0042910">
    <property type="term" value="F:xenobiotic transmembrane transporter activity"/>
    <property type="evidence" value="ECO:0007669"/>
    <property type="project" value="InterPro"/>
</dbReference>
<dbReference type="Proteomes" id="UP000018895">
    <property type="component" value="Unassembled WGS sequence"/>
</dbReference>
<reference evidence="9" key="1">
    <citation type="journal article" date="2014" name="Genome Announc.">
        <title>Draft Genome Sequences of Three Alkaliphilic Bacillus Strains, Bacillus wakoensis JCM 9140T, Bacillus akibai JCM 9157T, and Bacillus hemicellulosilyticus JCM 9152T.</title>
        <authorList>
            <person name="Yuki M."/>
            <person name="Oshima K."/>
            <person name="Suda W."/>
            <person name="Oshida Y."/>
            <person name="Kitamura K."/>
            <person name="Iida T."/>
            <person name="Hattori M."/>
            <person name="Ohkuma M."/>
        </authorList>
    </citation>
    <scope>NUCLEOTIDE SEQUENCE [LARGE SCALE GENOMIC DNA]</scope>
    <source>
        <strain evidence="9">JCM 9152</strain>
    </source>
</reference>
<dbReference type="PANTHER" id="PTHR42925:SF1">
    <property type="entry name" value="VIRULENCE FACTOR MVIN"/>
    <property type="match status" value="1"/>
</dbReference>
<feature type="transmembrane region" description="Helical" evidence="8">
    <location>
        <begin position="133"/>
        <end position="155"/>
    </location>
</feature>
<feature type="transmembrane region" description="Helical" evidence="8">
    <location>
        <begin position="321"/>
        <end position="338"/>
    </location>
</feature>
<evidence type="ECO:0000256" key="7">
    <source>
        <dbReference type="ARBA" id="ARBA00023136"/>
    </source>
</evidence>
<protein>
    <submittedName>
        <fullName evidence="9">Multi antimicrobial extrusion protein</fullName>
    </submittedName>
</protein>
<dbReference type="NCBIfam" id="TIGR00797">
    <property type="entry name" value="matE"/>
    <property type="match status" value="1"/>
</dbReference>
<evidence type="ECO:0000256" key="4">
    <source>
        <dbReference type="ARBA" id="ARBA00022475"/>
    </source>
</evidence>
<feature type="transmembrane region" description="Helical" evidence="8">
    <location>
        <begin position="57"/>
        <end position="80"/>
    </location>
</feature>
<dbReference type="InterPro" id="IPR047135">
    <property type="entry name" value="YsiQ"/>
</dbReference>
<feature type="transmembrane region" description="Helical" evidence="8">
    <location>
        <begin position="92"/>
        <end position="113"/>
    </location>
</feature>
<keyword evidence="3" id="KW-0813">Transport</keyword>
<keyword evidence="7 8" id="KW-0472">Membrane</keyword>
<feature type="transmembrane region" description="Helical" evidence="8">
    <location>
        <begin position="284"/>
        <end position="309"/>
    </location>
</feature>
<feature type="transmembrane region" description="Helical" evidence="8">
    <location>
        <begin position="193"/>
        <end position="217"/>
    </location>
</feature>
<gene>
    <name evidence="9" type="ORF">JCM9152_1343</name>
</gene>
<evidence type="ECO:0000256" key="2">
    <source>
        <dbReference type="ARBA" id="ARBA00010199"/>
    </source>
</evidence>
<feature type="transmembrane region" description="Helical" evidence="8">
    <location>
        <begin position="350"/>
        <end position="367"/>
    </location>
</feature>
<evidence type="ECO:0000313" key="10">
    <source>
        <dbReference type="Proteomes" id="UP000018895"/>
    </source>
</evidence>
<evidence type="ECO:0000256" key="3">
    <source>
        <dbReference type="ARBA" id="ARBA00022448"/>
    </source>
</evidence>
<evidence type="ECO:0000256" key="8">
    <source>
        <dbReference type="SAM" id="Phobius"/>
    </source>
</evidence>
<dbReference type="GO" id="GO:0005886">
    <property type="term" value="C:plasma membrane"/>
    <property type="evidence" value="ECO:0007669"/>
    <property type="project" value="UniProtKB-SubCell"/>
</dbReference>
<keyword evidence="5 8" id="KW-0812">Transmembrane</keyword>
<comment type="caution">
    <text evidence="9">The sequence shown here is derived from an EMBL/GenBank/DDBJ whole genome shotgun (WGS) entry which is preliminary data.</text>
</comment>
<name>W4QE74_9BACI</name>
<evidence type="ECO:0000313" key="9">
    <source>
        <dbReference type="EMBL" id="GAE29953.1"/>
    </source>
</evidence>
<feature type="transmembrane region" description="Helical" evidence="8">
    <location>
        <begin position="167"/>
        <end position="187"/>
    </location>
</feature>
<dbReference type="Pfam" id="PF01554">
    <property type="entry name" value="MatE"/>
    <property type="match status" value="2"/>
</dbReference>
<evidence type="ECO:0000256" key="5">
    <source>
        <dbReference type="ARBA" id="ARBA00022692"/>
    </source>
</evidence>
<evidence type="ECO:0000256" key="6">
    <source>
        <dbReference type="ARBA" id="ARBA00022989"/>
    </source>
</evidence>
<dbReference type="AlphaFoldDB" id="W4QE74"/>
<dbReference type="EMBL" id="BAUU01000008">
    <property type="protein sequence ID" value="GAE29953.1"/>
    <property type="molecule type" value="Genomic_DNA"/>
</dbReference>
<feature type="transmembrane region" description="Helical" evidence="8">
    <location>
        <begin position="388"/>
        <end position="408"/>
    </location>
</feature>
<keyword evidence="4" id="KW-1003">Cell membrane</keyword>
<accession>W4QE74</accession>
<dbReference type="GO" id="GO:0015297">
    <property type="term" value="F:antiporter activity"/>
    <property type="evidence" value="ECO:0007669"/>
    <property type="project" value="InterPro"/>
</dbReference>
<sequence>MSMKQTTNHMKHVTLFAITWPIFIEVFLQAMMKFSDIFMLSFISDEAVAAIGVVNQVMMFTFVLFNFTAMGSGVVVAQFVGARKKKDVSLTIANAIVINLLFGVCISVLVVLFRQQFLTLFNLAPELFEYADIYMLIVGSALFTHALVLTISAVLQAMGFTKDVMYVVLAMNALNIFGNYLFIFGALGVPQLGVMGVAIATVICQALALVTFFILLYRRVEVRIRWSDWLEVKVEYVKKIMAIGVPAAGEHLSFNMSQIVITIFITLLGATALATKVYTQNLLMFMVVFSMSISKGMQIYIGQLVGAGLKEEAYRQMFRGLRVALTIAITVGLVIAISGERLFGFFTDDAEIIALGSILLIIGVLLEPGRTSNLVIISALRASGDARFPVLIGIASMWGVSVLLSYILGIHLGYGLIGIWIAMLLDEWLRSVLMFFRWRSRKWMSKGLVEKKDRSSA</sequence>
<keyword evidence="6 8" id="KW-1133">Transmembrane helix</keyword>
<dbReference type="STRING" id="1236971.JCM9152_1343"/>
<evidence type="ECO:0000256" key="1">
    <source>
        <dbReference type="ARBA" id="ARBA00004651"/>
    </source>
</evidence>
<dbReference type="PANTHER" id="PTHR42925">
    <property type="entry name" value="MULTIDRUG AND TOXIN EFFLUX PROTEIN MATE FAMILY"/>
    <property type="match status" value="1"/>
</dbReference>
<comment type="subcellular location">
    <subcellularLocation>
        <location evidence="1">Cell membrane</location>
        <topology evidence="1">Multi-pass membrane protein</topology>
    </subcellularLocation>
</comment>